<evidence type="ECO:0000313" key="2">
    <source>
        <dbReference type="Proteomes" id="UP000033393"/>
    </source>
</evidence>
<comment type="caution">
    <text evidence="1">The sequence shown here is derived from an EMBL/GenBank/DDBJ whole genome shotgun (WGS) entry which is preliminary data.</text>
</comment>
<sequence>MRSFDDLRGYLLGQLNAAVRRPGMYGGEPVILTLLDALAFADDRTDRWQTELDALVARGAANAAMVSGAVHEVLGHRSEDVMASVYADLAHRQGWLSLDADSRIPGVLGERDCLLDDVIEEYGEPPLWLGGTNPKYSKTLGYPDRSGSLVFFHFMPELRLMATRRGDGGFRDSFVFTPAGQSR</sequence>
<keyword evidence="2" id="KW-1185">Reference proteome</keyword>
<evidence type="ECO:0000313" key="1">
    <source>
        <dbReference type="EMBL" id="KJK53289.1"/>
    </source>
</evidence>
<dbReference type="OrthoDB" id="281785at2"/>
<name>A0A0F0HC96_LENAE</name>
<protein>
    <submittedName>
        <fullName evidence="1">Uncharacterized protein</fullName>
    </submittedName>
</protein>
<accession>A0A0F0HC96</accession>
<dbReference type="eggNOG" id="ENOG5033TM1">
    <property type="taxonomic scope" value="Bacteria"/>
</dbReference>
<gene>
    <name evidence="1" type="ORF">UK23_01125</name>
</gene>
<dbReference type="STRING" id="68170.GCA_000974445_07841"/>
<dbReference type="AlphaFoldDB" id="A0A0F0HC96"/>
<organism evidence="1 2">
    <name type="scientific">Lentzea aerocolonigenes</name>
    <name type="common">Lechevalieria aerocolonigenes</name>
    <name type="synonym">Saccharothrix aerocolonigenes</name>
    <dbReference type="NCBI Taxonomy" id="68170"/>
    <lineage>
        <taxon>Bacteria</taxon>
        <taxon>Bacillati</taxon>
        <taxon>Actinomycetota</taxon>
        <taxon>Actinomycetes</taxon>
        <taxon>Pseudonocardiales</taxon>
        <taxon>Pseudonocardiaceae</taxon>
        <taxon>Lentzea</taxon>
    </lineage>
</organism>
<dbReference type="PATRIC" id="fig|68170.10.peg.235"/>
<dbReference type="RefSeq" id="WP_045309412.1">
    <property type="nucleotide sequence ID" value="NZ_JYJG01000003.1"/>
</dbReference>
<dbReference type="EMBL" id="JYJG01000003">
    <property type="protein sequence ID" value="KJK53289.1"/>
    <property type="molecule type" value="Genomic_DNA"/>
</dbReference>
<dbReference type="Proteomes" id="UP000033393">
    <property type="component" value="Unassembled WGS sequence"/>
</dbReference>
<reference evidence="1 2" key="1">
    <citation type="submission" date="2015-02" db="EMBL/GenBank/DDBJ databases">
        <authorList>
            <person name="Ju K.-S."/>
            <person name="Doroghazi J.R."/>
            <person name="Metcalf W."/>
        </authorList>
    </citation>
    <scope>NUCLEOTIDE SEQUENCE [LARGE SCALE GENOMIC DNA]</scope>
    <source>
        <strain evidence="1 2">NRRL B-16140</strain>
    </source>
</reference>
<proteinExistence type="predicted"/>